<dbReference type="STRING" id="573061.Clocel_3435"/>
<evidence type="ECO:0000256" key="1">
    <source>
        <dbReference type="ARBA" id="ARBA00001966"/>
    </source>
</evidence>
<evidence type="ECO:0000256" key="3">
    <source>
        <dbReference type="ARBA" id="ARBA00022723"/>
    </source>
</evidence>
<accession>D9SVQ2</accession>
<dbReference type="GO" id="GO:0051536">
    <property type="term" value="F:iron-sulfur cluster binding"/>
    <property type="evidence" value="ECO:0007669"/>
    <property type="project" value="UniProtKB-KW"/>
</dbReference>
<dbReference type="CDD" id="cd01335">
    <property type="entry name" value="Radical_SAM"/>
    <property type="match status" value="1"/>
</dbReference>
<dbReference type="InterPro" id="IPR023404">
    <property type="entry name" value="rSAM_horseshoe"/>
</dbReference>
<evidence type="ECO:0000259" key="6">
    <source>
        <dbReference type="PROSITE" id="PS51918"/>
    </source>
</evidence>
<name>D9SVQ2_CLOC7</name>
<dbReference type="InterPro" id="IPR007197">
    <property type="entry name" value="rSAM"/>
</dbReference>
<dbReference type="SUPFAM" id="SSF102114">
    <property type="entry name" value="Radical SAM enzymes"/>
    <property type="match status" value="1"/>
</dbReference>
<dbReference type="EMBL" id="CP002160">
    <property type="protein sequence ID" value="ADL53113.1"/>
    <property type="molecule type" value="Genomic_DNA"/>
</dbReference>
<dbReference type="GO" id="GO:0046872">
    <property type="term" value="F:metal ion binding"/>
    <property type="evidence" value="ECO:0007669"/>
    <property type="project" value="UniProtKB-KW"/>
</dbReference>
<keyword evidence="5" id="KW-0411">Iron-sulfur</keyword>
<keyword evidence="8" id="KW-1185">Reference proteome</keyword>
<evidence type="ECO:0000256" key="5">
    <source>
        <dbReference type="ARBA" id="ARBA00023014"/>
    </source>
</evidence>
<dbReference type="InterPro" id="IPR006638">
    <property type="entry name" value="Elp3/MiaA/NifB-like_rSAM"/>
</dbReference>
<dbReference type="Proteomes" id="UP000002730">
    <property type="component" value="Chromosome"/>
</dbReference>
<dbReference type="InterPro" id="IPR051198">
    <property type="entry name" value="BchE-like"/>
</dbReference>
<dbReference type="InterPro" id="IPR058240">
    <property type="entry name" value="rSAM_sf"/>
</dbReference>
<protein>
    <submittedName>
        <fullName evidence="7">Radical SAM domain protein</fullName>
    </submittedName>
</protein>
<keyword evidence="4" id="KW-0408">Iron</keyword>
<organism evidence="7 8">
    <name type="scientific">Clostridium cellulovorans (strain ATCC 35296 / DSM 3052 / OCM 3 / 743B)</name>
    <dbReference type="NCBI Taxonomy" id="573061"/>
    <lineage>
        <taxon>Bacteria</taxon>
        <taxon>Bacillati</taxon>
        <taxon>Bacillota</taxon>
        <taxon>Clostridia</taxon>
        <taxon>Eubacteriales</taxon>
        <taxon>Clostridiaceae</taxon>
        <taxon>Clostridium</taxon>
    </lineage>
</organism>
<keyword evidence="3" id="KW-0479">Metal-binding</keyword>
<keyword evidence="2" id="KW-0949">S-adenosyl-L-methionine</keyword>
<evidence type="ECO:0000313" key="7">
    <source>
        <dbReference type="EMBL" id="ADL53113.1"/>
    </source>
</evidence>
<dbReference type="RefSeq" id="WP_010073511.1">
    <property type="nucleotide sequence ID" value="NC_014393.1"/>
</dbReference>
<dbReference type="AlphaFoldDB" id="D9SVQ2"/>
<reference evidence="7 8" key="1">
    <citation type="submission" date="2010-08" db="EMBL/GenBank/DDBJ databases">
        <title>Complete sequence of Clostridium cellulovorans 743B.</title>
        <authorList>
            <consortium name="US DOE Joint Genome Institute"/>
            <person name="Lucas S."/>
            <person name="Copeland A."/>
            <person name="Lapidus A."/>
            <person name="Cheng J.-F."/>
            <person name="Bruce D."/>
            <person name="Goodwin L."/>
            <person name="Pitluck S."/>
            <person name="Chertkov O."/>
            <person name="Detter J.C."/>
            <person name="Han C."/>
            <person name="Tapia R."/>
            <person name="Land M."/>
            <person name="Hauser L."/>
            <person name="Chang Y.-J."/>
            <person name="Jeffries C."/>
            <person name="Kyrpides N."/>
            <person name="Ivanova N."/>
            <person name="Mikhailova N."/>
            <person name="Hemme C.L."/>
            <person name="Woyke T."/>
        </authorList>
    </citation>
    <scope>NUCLEOTIDE SEQUENCE [LARGE SCALE GENOMIC DNA]</scope>
    <source>
        <strain evidence="8">ATCC 35296 / DSM 3052 / OCM 3 / 743B</strain>
    </source>
</reference>
<dbReference type="PANTHER" id="PTHR43409">
    <property type="entry name" value="ANAEROBIC MAGNESIUM-PROTOPORPHYRIN IX MONOMETHYL ESTER CYCLASE-RELATED"/>
    <property type="match status" value="1"/>
</dbReference>
<proteinExistence type="predicted"/>
<dbReference type="eggNOG" id="COG1032">
    <property type="taxonomic scope" value="Bacteria"/>
</dbReference>
<dbReference type="OrthoDB" id="9801424at2"/>
<feature type="domain" description="Radical SAM core" evidence="6">
    <location>
        <begin position="19"/>
        <end position="248"/>
    </location>
</feature>
<dbReference type="GO" id="GO:0005829">
    <property type="term" value="C:cytosol"/>
    <property type="evidence" value="ECO:0007669"/>
    <property type="project" value="TreeGrafter"/>
</dbReference>
<comment type="cofactor">
    <cofactor evidence="1">
        <name>[4Fe-4S] cluster</name>
        <dbReference type="ChEBI" id="CHEBI:49883"/>
    </cofactor>
</comment>
<evidence type="ECO:0000313" key="8">
    <source>
        <dbReference type="Proteomes" id="UP000002730"/>
    </source>
</evidence>
<gene>
    <name evidence="7" type="ordered locus">Clocel_3435</name>
</gene>
<dbReference type="HOGENOM" id="CLU_1014534_0_0_9"/>
<evidence type="ECO:0000256" key="4">
    <source>
        <dbReference type="ARBA" id="ARBA00023004"/>
    </source>
</evidence>
<dbReference type="Gene3D" id="3.80.30.20">
    <property type="entry name" value="tm_1862 like domain"/>
    <property type="match status" value="1"/>
</dbReference>
<dbReference type="PANTHER" id="PTHR43409:SF7">
    <property type="entry name" value="BLL1977 PROTEIN"/>
    <property type="match status" value="1"/>
</dbReference>
<dbReference type="SFLD" id="SFLDG01082">
    <property type="entry name" value="B12-binding_domain_containing"/>
    <property type="match status" value="1"/>
</dbReference>
<dbReference type="KEGG" id="ccb:Clocel_3435"/>
<dbReference type="Pfam" id="PF04055">
    <property type="entry name" value="Radical_SAM"/>
    <property type="match status" value="1"/>
</dbReference>
<dbReference type="GO" id="GO:0003824">
    <property type="term" value="F:catalytic activity"/>
    <property type="evidence" value="ECO:0007669"/>
    <property type="project" value="InterPro"/>
</dbReference>
<dbReference type="SFLD" id="SFLDS00029">
    <property type="entry name" value="Radical_SAM"/>
    <property type="match status" value="1"/>
</dbReference>
<sequence>MKLPEDLLPIIKREFVNIQAYGRVINVVTSRGCPGNCIYCSATALSGATYRTRSIESVFMEIVLLKELLKGKMDLVYFIDDTFTAFPERVLKFIDISEKNNLNVPWRCESRIDVMTGELIKSMAEGGCRGIVYGIESGSQEILDKIRKKIDLNHVRNIIKYTCDTGMKLSVNFMIGHYCDTIETMKETVDFIREIYENFGADIALTYNTPYPGTWQYTHRDELGINIITDDYSQFTIVDPIVETKNFTVKDQLDISLKAVHYILNNSPTYEEVI</sequence>
<evidence type="ECO:0000256" key="2">
    <source>
        <dbReference type="ARBA" id="ARBA00022691"/>
    </source>
</evidence>
<dbReference type="SMART" id="SM00729">
    <property type="entry name" value="Elp3"/>
    <property type="match status" value="1"/>
</dbReference>
<dbReference type="PROSITE" id="PS51918">
    <property type="entry name" value="RADICAL_SAM"/>
    <property type="match status" value="1"/>
</dbReference>